<evidence type="ECO:0000256" key="1">
    <source>
        <dbReference type="SAM" id="SignalP"/>
    </source>
</evidence>
<dbReference type="Proteomes" id="UP000244937">
    <property type="component" value="Chromosome"/>
</dbReference>
<name>A0A2S1SIC2_9FLAO</name>
<dbReference type="InterPro" id="IPR000801">
    <property type="entry name" value="Esterase-like"/>
</dbReference>
<sequence>MLKITLISVLLFLAAYKLTAQESTASKQVSSFTIEAPQLKTTKKIWVYLPKSYAANPEKRYQVMYMHDAQNLFDKKTSFAGEWEVDETLDRLNADVIVIGIEHGNDKRIDELTPFKNEKYGGGHADAYLDFIINTLKPYVDKNYRTKTKAKNTTIFGSSLGGLVSFYAVLKYPEVFGKAGVFSPSFWFTKDIYEMMEKAPKTKAKIYFLCGDSESKDDDVVGDMEKMYRLLDENRCYCLHLSKKVIVKGGEHNEKLWRENFEKAYLWLK</sequence>
<feature type="chain" id="PRO_5015423339" evidence="1">
    <location>
        <begin position="21"/>
        <end position="269"/>
    </location>
</feature>
<reference evidence="2 3" key="1">
    <citation type="submission" date="2018-05" db="EMBL/GenBank/DDBJ databases">
        <title>Genome sequencing of Flavobacterium sp. HYN0049.</title>
        <authorList>
            <person name="Yi H."/>
            <person name="Baek C."/>
        </authorList>
    </citation>
    <scope>NUCLEOTIDE SEQUENCE [LARGE SCALE GENOMIC DNA]</scope>
    <source>
        <strain evidence="2 3">HYN0049</strain>
    </source>
</reference>
<dbReference type="RefSeq" id="WP_108903918.1">
    <property type="nucleotide sequence ID" value="NZ_CP029187.1"/>
</dbReference>
<dbReference type="SUPFAM" id="SSF53474">
    <property type="entry name" value="alpha/beta-Hydrolases"/>
    <property type="match status" value="1"/>
</dbReference>
<feature type="signal peptide" evidence="1">
    <location>
        <begin position="1"/>
        <end position="20"/>
    </location>
</feature>
<proteinExistence type="predicted"/>
<dbReference type="Gene3D" id="3.40.50.1820">
    <property type="entry name" value="alpha/beta hydrolase"/>
    <property type="match status" value="1"/>
</dbReference>
<dbReference type="PANTHER" id="PTHR48098">
    <property type="entry name" value="ENTEROCHELIN ESTERASE-RELATED"/>
    <property type="match status" value="1"/>
</dbReference>
<evidence type="ECO:0000313" key="3">
    <source>
        <dbReference type="Proteomes" id="UP000244937"/>
    </source>
</evidence>
<protein>
    <submittedName>
        <fullName evidence="2">Alpha-mannosidase</fullName>
    </submittedName>
</protein>
<dbReference type="EMBL" id="CP029187">
    <property type="protein sequence ID" value="AWI26140.1"/>
    <property type="molecule type" value="Genomic_DNA"/>
</dbReference>
<keyword evidence="1" id="KW-0732">Signal</keyword>
<dbReference type="Pfam" id="PF00756">
    <property type="entry name" value="Esterase"/>
    <property type="match status" value="1"/>
</dbReference>
<dbReference type="KEGG" id="fpal:HYN49_09650"/>
<gene>
    <name evidence="2" type="ORF">HYN49_09650</name>
</gene>
<evidence type="ECO:0000313" key="2">
    <source>
        <dbReference type="EMBL" id="AWI26140.1"/>
    </source>
</evidence>
<keyword evidence="3" id="KW-1185">Reference proteome</keyword>
<dbReference type="InterPro" id="IPR050583">
    <property type="entry name" value="Mycobacterial_A85_antigen"/>
</dbReference>
<dbReference type="PANTHER" id="PTHR48098:SF6">
    <property type="entry name" value="FERRI-BACILLIBACTIN ESTERASE BESA"/>
    <property type="match status" value="1"/>
</dbReference>
<accession>A0A2S1SIC2</accession>
<organism evidence="2 3">
    <name type="scientific">Flavobacterium pallidum</name>
    <dbReference type="NCBI Taxonomy" id="2172098"/>
    <lineage>
        <taxon>Bacteria</taxon>
        <taxon>Pseudomonadati</taxon>
        <taxon>Bacteroidota</taxon>
        <taxon>Flavobacteriia</taxon>
        <taxon>Flavobacteriales</taxon>
        <taxon>Flavobacteriaceae</taxon>
        <taxon>Flavobacterium</taxon>
    </lineage>
</organism>
<dbReference type="AlphaFoldDB" id="A0A2S1SIC2"/>
<dbReference type="InterPro" id="IPR029058">
    <property type="entry name" value="AB_hydrolase_fold"/>
</dbReference>
<dbReference type="OrthoDB" id="9784036at2"/>